<reference evidence="14 16" key="2">
    <citation type="submission" date="2018-07" db="EMBL/GenBank/DDBJ databases">
        <title>Draft Genome Assemblies for Five Robust Yarrowia lipolytica Strains Exhibiting High Lipid Production and Pentose Sugar Utilization and Sugar Alcohol Secretion from Undetoxified Lignocellulosic Biomass Hydrolysates.</title>
        <authorList>
            <consortium name="DOE Joint Genome Institute"/>
            <person name="Walker C."/>
            <person name="Ryu S."/>
            <person name="Na H."/>
            <person name="Zane M."/>
            <person name="LaButti K."/>
            <person name="Lipzen A."/>
            <person name="Haridas S."/>
            <person name="Barry K."/>
            <person name="Grigoriev I.V."/>
            <person name="Quarterman J."/>
            <person name="Slininger P."/>
            <person name="Dien B."/>
            <person name="Trinh C.T."/>
        </authorList>
    </citation>
    <scope>NUCLEOTIDE SEQUENCE [LARGE SCALE GENOMIC DNA]</scope>
    <source>
        <strain evidence="14 16">YB392</strain>
    </source>
</reference>
<dbReference type="SUPFAM" id="SSF64005">
    <property type="entry name" value="Undecaprenyl diphosphate synthase"/>
    <property type="match status" value="1"/>
</dbReference>
<dbReference type="Proteomes" id="UP000256601">
    <property type="component" value="Unassembled WGS sequence"/>
</dbReference>
<comment type="function">
    <text evidence="10">With NUS1, forms the dehydrodolichyl diphosphate synthase (DDS) complex, an essential component of the dolichol monophosphate (Dol-P) biosynthetic machinery. Adds multiple copies of isopentenyl pyrophosphate (IPP) to farnesyl pyrophosphate (FPP) to produce dehydrodolichyl diphosphate (Dedol-PP), a precursor of dolichol which is utilized as a sugar carrier in protein glycosylation in the endoplasmic reticulum (ER).</text>
</comment>
<evidence type="ECO:0000256" key="6">
    <source>
        <dbReference type="ARBA" id="ARBA00022824"/>
    </source>
</evidence>
<dbReference type="GO" id="GO:0045547">
    <property type="term" value="F:ditrans,polycis-polyprenyl diphosphate synthase [(2E,6E)-farnesyl diphosphate specific] activity"/>
    <property type="evidence" value="ECO:0007669"/>
    <property type="project" value="UniProtKB-EC"/>
</dbReference>
<comment type="subunit">
    <text evidence="11">Forms an active dehydrodolichyl diphosphate synthase complex with NUS1.</text>
</comment>
<gene>
    <name evidence="14" type="ORF">B0I71DRAFT_131892</name>
    <name evidence="13" type="ORF">YALI1_C26036g</name>
</gene>
<comment type="catalytic activity">
    <reaction evidence="9">
        <text>n isopentenyl diphosphate + (2E,6E)-farnesyl diphosphate = a di-trans,poly-cis-polyprenyl diphosphate + n diphosphate</text>
        <dbReference type="Rhea" id="RHEA:53008"/>
        <dbReference type="Rhea" id="RHEA-COMP:19494"/>
        <dbReference type="ChEBI" id="CHEBI:33019"/>
        <dbReference type="ChEBI" id="CHEBI:128769"/>
        <dbReference type="ChEBI" id="CHEBI:136960"/>
        <dbReference type="ChEBI" id="CHEBI:175763"/>
        <dbReference type="EC" id="2.5.1.87"/>
    </reaction>
</comment>
<dbReference type="GO" id="GO:1904423">
    <property type="term" value="C:dehydrodolichyl diphosphate synthase complex"/>
    <property type="evidence" value="ECO:0007669"/>
    <property type="project" value="EnsemblFungi"/>
</dbReference>
<evidence type="ECO:0000313" key="13">
    <source>
        <dbReference type="EMBL" id="AOW03065.1"/>
    </source>
</evidence>
<dbReference type="PROSITE" id="PS01066">
    <property type="entry name" value="UPP_SYNTHASE"/>
    <property type="match status" value="1"/>
</dbReference>
<dbReference type="CDD" id="cd00475">
    <property type="entry name" value="Cis_IPPS"/>
    <property type="match status" value="1"/>
</dbReference>
<keyword evidence="5 12" id="KW-0808">Transferase</keyword>
<dbReference type="NCBIfam" id="TIGR00055">
    <property type="entry name" value="uppS"/>
    <property type="match status" value="1"/>
</dbReference>
<evidence type="ECO:0000256" key="3">
    <source>
        <dbReference type="ARBA" id="ARBA00004922"/>
    </source>
</evidence>
<name>A0A1D8NBR8_YARLL</name>
<dbReference type="FunFam" id="3.40.1180.10:FF:000002">
    <property type="entry name" value="Alkyl transferase"/>
    <property type="match status" value="1"/>
</dbReference>
<evidence type="ECO:0000256" key="10">
    <source>
        <dbReference type="ARBA" id="ARBA00058504"/>
    </source>
</evidence>
<dbReference type="OrthoDB" id="4173905at2759"/>
<dbReference type="KEGG" id="yli:2909965"/>
<dbReference type="GO" id="GO:0005811">
    <property type="term" value="C:lipid droplet"/>
    <property type="evidence" value="ECO:0007669"/>
    <property type="project" value="EnsemblFungi"/>
</dbReference>
<comment type="subcellular location">
    <subcellularLocation>
        <location evidence="2">Endoplasmic reticulum membrane</location>
        <topology evidence="2">Peripheral membrane protein</topology>
    </subcellularLocation>
</comment>
<dbReference type="InterPro" id="IPR036424">
    <property type="entry name" value="UPP_synth-like_sf"/>
</dbReference>
<dbReference type="EC" id="2.5.1.-" evidence="12"/>
<dbReference type="Gene3D" id="3.40.1180.10">
    <property type="entry name" value="Decaprenyl diphosphate synthase-like"/>
    <property type="match status" value="1"/>
</dbReference>
<accession>A0A1D8NBR8</accession>
<keyword evidence="8" id="KW-0472">Membrane</keyword>
<organism evidence="13 15">
    <name type="scientific">Yarrowia lipolytica</name>
    <name type="common">Candida lipolytica</name>
    <dbReference type="NCBI Taxonomy" id="4952"/>
    <lineage>
        <taxon>Eukaryota</taxon>
        <taxon>Fungi</taxon>
        <taxon>Dikarya</taxon>
        <taxon>Ascomycota</taxon>
        <taxon>Saccharomycotina</taxon>
        <taxon>Dipodascomycetes</taxon>
        <taxon>Dipodascales</taxon>
        <taxon>Dipodascales incertae sedis</taxon>
        <taxon>Yarrowia</taxon>
    </lineage>
</organism>
<evidence type="ECO:0000256" key="7">
    <source>
        <dbReference type="ARBA" id="ARBA00022842"/>
    </source>
</evidence>
<keyword evidence="6" id="KW-0256">Endoplasmic reticulum</keyword>
<dbReference type="PANTHER" id="PTHR10291">
    <property type="entry name" value="DEHYDRODOLICHYL DIPHOSPHATE SYNTHASE FAMILY MEMBER"/>
    <property type="match status" value="1"/>
</dbReference>
<evidence type="ECO:0000313" key="14">
    <source>
        <dbReference type="EMBL" id="RDW25846.1"/>
    </source>
</evidence>
<comment type="cofactor">
    <cofactor evidence="1">
        <name>Mg(2+)</name>
        <dbReference type="ChEBI" id="CHEBI:18420"/>
    </cofactor>
</comment>
<dbReference type="EMBL" id="CP017555">
    <property type="protein sequence ID" value="AOW03065.1"/>
    <property type="molecule type" value="Genomic_DNA"/>
</dbReference>
<evidence type="ECO:0000256" key="8">
    <source>
        <dbReference type="ARBA" id="ARBA00023136"/>
    </source>
</evidence>
<dbReference type="Pfam" id="PF01255">
    <property type="entry name" value="Prenyltransf"/>
    <property type="match status" value="1"/>
</dbReference>
<evidence type="ECO:0000313" key="16">
    <source>
        <dbReference type="Proteomes" id="UP000256601"/>
    </source>
</evidence>
<evidence type="ECO:0000313" key="15">
    <source>
        <dbReference type="Proteomes" id="UP000182444"/>
    </source>
</evidence>
<proteinExistence type="inferred from homology"/>
<evidence type="ECO:0000256" key="4">
    <source>
        <dbReference type="ARBA" id="ARBA00005432"/>
    </source>
</evidence>
<dbReference type="InterPro" id="IPR001441">
    <property type="entry name" value="UPP_synth-like"/>
</dbReference>
<dbReference type="PANTHER" id="PTHR10291:SF43">
    <property type="entry name" value="DEHYDRODOLICHYL DIPHOSPHATE SYNTHASE COMPLEX SUBUNIT DHDDS"/>
    <property type="match status" value="1"/>
</dbReference>
<dbReference type="VEuPathDB" id="FungiDB:YALI1_C26036g"/>
<dbReference type="AlphaFoldDB" id="A0A1D8NBR8"/>
<evidence type="ECO:0000256" key="5">
    <source>
        <dbReference type="ARBA" id="ARBA00022679"/>
    </source>
</evidence>
<reference evidence="13 15" key="1">
    <citation type="journal article" date="2016" name="PLoS ONE">
        <title>Sequence Assembly of Yarrowia lipolytica Strain W29/CLIB89 Shows Transposable Element Diversity.</title>
        <authorList>
            <person name="Magnan C."/>
            <person name="Yu J."/>
            <person name="Chang I."/>
            <person name="Jahn E."/>
            <person name="Kanomata Y."/>
            <person name="Wu J."/>
            <person name="Zeller M."/>
            <person name="Oakes M."/>
            <person name="Baldi P."/>
            <person name="Sandmeyer S."/>
        </authorList>
    </citation>
    <scope>NUCLEOTIDE SEQUENCE [LARGE SCALE GENOMIC DNA]</scope>
    <source>
        <strain evidence="13">CLIB89</strain>
        <strain evidence="15">CLIB89(W29)</strain>
    </source>
</reference>
<comment type="similarity">
    <text evidence="4 12">Belongs to the UPP synthase family.</text>
</comment>
<evidence type="ECO:0000256" key="12">
    <source>
        <dbReference type="RuleBase" id="RU363018"/>
    </source>
</evidence>
<dbReference type="eggNOG" id="KOG1602">
    <property type="taxonomic scope" value="Eukaryota"/>
</dbReference>
<dbReference type="GO" id="GO:0006888">
    <property type="term" value="P:endoplasmic reticulum to Golgi vesicle-mediated transport"/>
    <property type="evidence" value="ECO:0007669"/>
    <property type="project" value="EnsemblFungi"/>
</dbReference>
<dbReference type="GO" id="GO:0005789">
    <property type="term" value="C:endoplasmic reticulum membrane"/>
    <property type="evidence" value="ECO:0007669"/>
    <property type="project" value="UniProtKB-SubCell"/>
</dbReference>
<comment type="pathway">
    <text evidence="3">Protein modification; protein glycosylation.</text>
</comment>
<dbReference type="RefSeq" id="XP_501991.1">
    <property type="nucleotide sequence ID" value="XM_501991.1"/>
</dbReference>
<dbReference type="Proteomes" id="UP000182444">
    <property type="component" value="Chromosome 1C"/>
</dbReference>
<evidence type="ECO:0000256" key="2">
    <source>
        <dbReference type="ARBA" id="ARBA00004406"/>
    </source>
</evidence>
<keyword evidence="7" id="KW-0460">Magnesium</keyword>
<dbReference type="OMA" id="FDRRDLW"/>
<dbReference type="HAMAP" id="MF_01139">
    <property type="entry name" value="ISPT"/>
    <property type="match status" value="1"/>
</dbReference>
<evidence type="ECO:0000256" key="11">
    <source>
        <dbReference type="ARBA" id="ARBA00064670"/>
    </source>
</evidence>
<evidence type="ECO:0000256" key="9">
    <source>
        <dbReference type="ARBA" id="ARBA00047353"/>
    </source>
</evidence>
<dbReference type="VEuPathDB" id="FungiDB:YALI0_C18799g"/>
<dbReference type="InterPro" id="IPR018520">
    <property type="entry name" value="UPP_synth-like_CS"/>
</dbReference>
<dbReference type="GO" id="GO:0016094">
    <property type="term" value="P:polyprenol biosynthetic process"/>
    <property type="evidence" value="ECO:0007669"/>
    <property type="project" value="TreeGrafter"/>
</dbReference>
<dbReference type="GO" id="GO:0043048">
    <property type="term" value="P:dolichyl monophosphate biosynthetic process"/>
    <property type="evidence" value="ECO:0007669"/>
    <property type="project" value="EnsemblFungi"/>
</dbReference>
<evidence type="ECO:0000256" key="1">
    <source>
        <dbReference type="ARBA" id="ARBA00001946"/>
    </source>
</evidence>
<protein>
    <recommendedName>
        <fullName evidence="12">Alkyl transferase</fullName>
        <ecNumber evidence="12">2.5.1.-</ecNumber>
    </recommendedName>
</protein>
<dbReference type="GeneID" id="2909965"/>
<sequence length="267" mass="30346">MLSTLPGIQGFLSWGKTCVARILATGPVPRHVAFVMDGNRRYARERQLETREGHSKGFESLAQILELCYDAGVEDVTVFAFSIENFKRTPREVESLMEIAKERLTQICESGELAEQYGIRIRVLGNRSLLRKDVAELFDKAQTMTKGHTRATLNICFPYTSRDDIAHGIRGVVRDAEKGEIEPADITEQTLASHMYTGNSPPLDILIRTSGVCRFSDFMLWESHQGAHIEFVDTLWPDFGVWRMLAILLKWSWRKAYLADQAEQGNY</sequence>
<dbReference type="EMBL" id="KZ858992">
    <property type="protein sequence ID" value="RDW25846.1"/>
    <property type="molecule type" value="Genomic_DNA"/>
</dbReference>